<dbReference type="RefSeq" id="WP_116554799.1">
    <property type="nucleotide sequence ID" value="NZ_QCZG01000019.1"/>
</dbReference>
<comment type="caution">
    <text evidence="1">The sequence shown here is derived from an EMBL/GenBank/DDBJ whole genome shotgun (WGS) entry which is preliminary data.</text>
</comment>
<name>A0A2U1K0P9_9BACI</name>
<dbReference type="Pfam" id="PF24175">
    <property type="entry name" value="SU10_adaptor"/>
    <property type="match status" value="1"/>
</dbReference>
<organism evidence="1 2">
    <name type="scientific">Pueribacillus theae</name>
    <dbReference type="NCBI Taxonomy" id="2171751"/>
    <lineage>
        <taxon>Bacteria</taxon>
        <taxon>Bacillati</taxon>
        <taxon>Bacillota</taxon>
        <taxon>Bacilli</taxon>
        <taxon>Bacillales</taxon>
        <taxon>Bacillaceae</taxon>
        <taxon>Pueribacillus</taxon>
    </lineage>
</organism>
<sequence>MNLKEIRDDVRSLIIEPTPGFRSNEELNRWINQGHQLLGSAYRIETFQQLNLKTGTTFHQLPEDLLVFKGAWDENNKSIPIIPIASGTDIIDENMEGTAIFRFGDNFVLVAPNVELQTDYSVTLFYDRKPKMLRADSDEPEIPLPFHTYIVSYATMRALQKDEDYEAAEVYRQEFLTGYQRISIQKTPVSQDADIIIEMIKLGILNPAEAAEWLNLPMKKKIWQRVEVEEKGMALMQTGVIDKADLLENTEFVDREQIVERLKQNAEDFITLPSWSDRDGE</sequence>
<evidence type="ECO:0000313" key="2">
    <source>
        <dbReference type="Proteomes" id="UP000245998"/>
    </source>
</evidence>
<dbReference type="AlphaFoldDB" id="A0A2U1K0P9"/>
<gene>
    <name evidence="1" type="ORF">DCC39_10235</name>
</gene>
<evidence type="ECO:0000313" key="1">
    <source>
        <dbReference type="EMBL" id="PWA11067.1"/>
    </source>
</evidence>
<dbReference type="EMBL" id="QCZG01000019">
    <property type="protein sequence ID" value="PWA11067.1"/>
    <property type="molecule type" value="Genomic_DNA"/>
</dbReference>
<reference evidence="1 2" key="1">
    <citation type="submission" date="2018-04" db="EMBL/GenBank/DDBJ databases">
        <title>Camelliibacillus theae gen. nov., sp. nov., isolated from Pu'er tea.</title>
        <authorList>
            <person name="Niu L."/>
        </authorList>
    </citation>
    <scope>NUCLEOTIDE SEQUENCE [LARGE SCALE GENOMIC DNA]</scope>
    <source>
        <strain evidence="1 2">T8</strain>
    </source>
</reference>
<proteinExistence type="predicted"/>
<dbReference type="InterPro" id="IPR056209">
    <property type="entry name" value="SU10_adaptor"/>
</dbReference>
<accession>A0A2U1K0P9</accession>
<keyword evidence="2" id="KW-1185">Reference proteome</keyword>
<dbReference type="Proteomes" id="UP000245998">
    <property type="component" value="Unassembled WGS sequence"/>
</dbReference>
<protein>
    <submittedName>
        <fullName evidence="1">Uncharacterized protein</fullName>
    </submittedName>
</protein>